<protein>
    <submittedName>
        <fullName evidence="1">Uncharacterized protein</fullName>
    </submittedName>
</protein>
<sequence length="134" mass="15269">MSDSLPLLYLTDAEDRVQAVQIPWDLWQKIEPLARPVLRAVSAPAVAEPVKEAISAFEEFLQFWDFRYPYNPAVSCPHCGASTQDWREDPEHPFWLTNANVGGLLVFHCRACGTTIRQKHFRDHVALEHTSPKA</sequence>
<name>A0A0X8JLQ9_9BACT</name>
<gene>
    <name evidence="1" type="ORF">AXF13_13695</name>
</gene>
<dbReference type="AlphaFoldDB" id="A0A0X8JLQ9"/>
<organism evidence="1 2">
    <name type="scientific">Desulfovibrio fairfieldensis</name>
    <dbReference type="NCBI Taxonomy" id="44742"/>
    <lineage>
        <taxon>Bacteria</taxon>
        <taxon>Pseudomonadati</taxon>
        <taxon>Thermodesulfobacteriota</taxon>
        <taxon>Desulfovibrionia</taxon>
        <taxon>Desulfovibrionales</taxon>
        <taxon>Desulfovibrionaceae</taxon>
        <taxon>Desulfovibrio</taxon>
    </lineage>
</organism>
<dbReference type="EMBL" id="CP014229">
    <property type="protein sequence ID" value="AMD91090.1"/>
    <property type="molecule type" value="Genomic_DNA"/>
</dbReference>
<evidence type="ECO:0000313" key="2">
    <source>
        <dbReference type="Proteomes" id="UP000069241"/>
    </source>
</evidence>
<dbReference type="KEGG" id="dfi:AXF13_13695"/>
<keyword evidence="2" id="KW-1185">Reference proteome</keyword>
<evidence type="ECO:0000313" key="1">
    <source>
        <dbReference type="EMBL" id="AMD91090.1"/>
    </source>
</evidence>
<dbReference type="RefSeq" id="WP_062254075.1">
    <property type="nucleotide sequence ID" value="NZ_CP014229.1"/>
</dbReference>
<dbReference type="Proteomes" id="UP000069241">
    <property type="component" value="Chromosome"/>
</dbReference>
<reference evidence="2" key="1">
    <citation type="submission" date="2016-02" db="EMBL/GenBank/DDBJ databases">
        <authorList>
            <person name="Holder M.E."/>
            <person name="Ajami N.J."/>
            <person name="Petrosino J.F."/>
        </authorList>
    </citation>
    <scope>NUCLEOTIDE SEQUENCE [LARGE SCALE GENOMIC DNA]</scope>
    <source>
        <strain evidence="2">CCUG 45958</strain>
    </source>
</reference>
<accession>A0A0X8JLQ9</accession>
<proteinExistence type="predicted"/>